<protein>
    <recommendedName>
        <fullName evidence="10">LRRNT domain-containing protein</fullName>
    </recommendedName>
</protein>
<evidence type="ECO:0000256" key="4">
    <source>
        <dbReference type="ARBA" id="ARBA00022729"/>
    </source>
</evidence>
<dbReference type="PANTHER" id="PTHR22650:SF4">
    <property type="entry name" value="LEUCINE-RICH REPEAT AND TRANSMEMBRANE DOMAIN-CONTAINING PROTEIN 2-LIKE"/>
    <property type="match status" value="1"/>
</dbReference>
<dbReference type="AlphaFoldDB" id="A0A8C4Q1B4"/>
<evidence type="ECO:0000256" key="2">
    <source>
        <dbReference type="ARBA" id="ARBA00022614"/>
    </source>
</evidence>
<dbReference type="GO" id="GO:0016020">
    <property type="term" value="C:membrane"/>
    <property type="evidence" value="ECO:0007669"/>
    <property type="project" value="UniProtKB-SubCell"/>
</dbReference>
<dbReference type="SUPFAM" id="SSF52058">
    <property type="entry name" value="L domain-like"/>
    <property type="match status" value="1"/>
</dbReference>
<dbReference type="Ensembl" id="ENSEBUT00000009011.1">
    <property type="protein sequence ID" value="ENSEBUP00000008506.1"/>
    <property type="gene ID" value="ENSEBUG00000005502.1"/>
</dbReference>
<evidence type="ECO:0000256" key="3">
    <source>
        <dbReference type="ARBA" id="ARBA00022692"/>
    </source>
</evidence>
<reference evidence="11" key="2">
    <citation type="submission" date="2025-09" db="UniProtKB">
        <authorList>
            <consortium name="Ensembl"/>
        </authorList>
    </citation>
    <scope>IDENTIFICATION</scope>
</reference>
<evidence type="ECO:0000313" key="11">
    <source>
        <dbReference type="Ensembl" id="ENSEBUP00000008506.1"/>
    </source>
</evidence>
<dbReference type="InterPro" id="IPR000372">
    <property type="entry name" value="LRRNT"/>
</dbReference>
<keyword evidence="7" id="KW-0472">Membrane</keyword>
<keyword evidence="12" id="KW-1185">Reference proteome</keyword>
<name>A0A8C4Q1B4_EPTBU</name>
<evidence type="ECO:0000256" key="5">
    <source>
        <dbReference type="ARBA" id="ARBA00022889"/>
    </source>
</evidence>
<dbReference type="PROSITE" id="PS51450">
    <property type="entry name" value="LRR"/>
    <property type="match status" value="1"/>
</dbReference>
<feature type="signal peptide" evidence="9">
    <location>
        <begin position="1"/>
        <end position="19"/>
    </location>
</feature>
<keyword evidence="4 9" id="KW-0732">Signal</keyword>
<evidence type="ECO:0000256" key="7">
    <source>
        <dbReference type="ARBA" id="ARBA00023136"/>
    </source>
</evidence>
<evidence type="ECO:0000313" key="12">
    <source>
        <dbReference type="Proteomes" id="UP000694388"/>
    </source>
</evidence>
<evidence type="ECO:0000256" key="8">
    <source>
        <dbReference type="ARBA" id="ARBA00023157"/>
    </source>
</evidence>
<dbReference type="InterPro" id="IPR052313">
    <property type="entry name" value="GPIb-IX-V_Complex"/>
</dbReference>
<organism evidence="11 12">
    <name type="scientific">Eptatretus burgeri</name>
    <name type="common">Inshore hagfish</name>
    <dbReference type="NCBI Taxonomy" id="7764"/>
    <lineage>
        <taxon>Eukaryota</taxon>
        <taxon>Metazoa</taxon>
        <taxon>Chordata</taxon>
        <taxon>Craniata</taxon>
        <taxon>Vertebrata</taxon>
        <taxon>Cyclostomata</taxon>
        <taxon>Myxini</taxon>
        <taxon>Myxiniformes</taxon>
        <taxon>Myxinidae</taxon>
        <taxon>Eptatretinae</taxon>
        <taxon>Eptatretus</taxon>
    </lineage>
</organism>
<dbReference type="SMART" id="SM00013">
    <property type="entry name" value="LRRNT"/>
    <property type="match status" value="1"/>
</dbReference>
<dbReference type="InterPro" id="IPR032675">
    <property type="entry name" value="LRR_dom_sf"/>
</dbReference>
<keyword evidence="8" id="KW-1015">Disulfide bond</keyword>
<proteinExistence type="predicted"/>
<reference evidence="11" key="1">
    <citation type="submission" date="2025-08" db="UniProtKB">
        <authorList>
            <consortium name="Ensembl"/>
        </authorList>
    </citation>
    <scope>IDENTIFICATION</scope>
</reference>
<evidence type="ECO:0000259" key="10">
    <source>
        <dbReference type="SMART" id="SM00013"/>
    </source>
</evidence>
<dbReference type="Proteomes" id="UP000694388">
    <property type="component" value="Unplaced"/>
</dbReference>
<feature type="domain" description="LRRNT" evidence="10">
    <location>
        <begin position="22"/>
        <end position="54"/>
    </location>
</feature>
<keyword evidence="5" id="KW-0130">Cell adhesion</keyword>
<evidence type="ECO:0000256" key="6">
    <source>
        <dbReference type="ARBA" id="ARBA00022989"/>
    </source>
</evidence>
<evidence type="ECO:0000256" key="9">
    <source>
        <dbReference type="SAM" id="SignalP"/>
    </source>
</evidence>
<dbReference type="OMA" id="DIFCHER"/>
<accession>A0A8C4Q1B4</accession>
<comment type="subcellular location">
    <subcellularLocation>
        <location evidence="1">Membrane</location>
        <topology evidence="1">Single-pass type I membrane protein</topology>
    </subcellularLocation>
</comment>
<evidence type="ECO:0000256" key="1">
    <source>
        <dbReference type="ARBA" id="ARBA00004479"/>
    </source>
</evidence>
<keyword evidence="3" id="KW-0812">Transmembrane</keyword>
<keyword evidence="6" id="KW-1133">Transmembrane helix</keyword>
<dbReference type="InterPro" id="IPR001611">
    <property type="entry name" value="Leu-rich_rpt"/>
</dbReference>
<sequence length="295" mass="33615">MTPMFNAVSFIFLLQLARCTTTCPKQCRCKGTDIFCHERELKAVPHPIPSDYIKLYLQGNDLGISELRMGLHEHKQLQVLDLANNKLREFPLELPECLHNLKLQDNDIPFSDLKNLQIISLKENRFTLILSENELSNLTLILWNNPWICDCRLLWLKKRMLKNSVITIGLKCGTPASLRNKYFKNIGAKELCSMTTTPLPPTTTTTITTKVTETFSTDDPSVFVMETTAMSTLASTVMMTHLSTLSGDLKVVIQSYARKNTIVVQWNNTKADAMYKLHWQKIGDPRPSLSWFGSF</sequence>
<dbReference type="Gene3D" id="3.80.10.10">
    <property type="entry name" value="Ribonuclease Inhibitor"/>
    <property type="match status" value="2"/>
</dbReference>
<dbReference type="PANTHER" id="PTHR22650">
    <property type="entry name" value="GLYCOPROTEIN IB BETA"/>
    <property type="match status" value="1"/>
</dbReference>
<keyword evidence="2" id="KW-0433">Leucine-rich repeat</keyword>
<feature type="chain" id="PRO_5034032647" description="LRRNT domain-containing protein" evidence="9">
    <location>
        <begin position="20"/>
        <end position="295"/>
    </location>
</feature>